<organism evidence="16 17">
    <name type="scientific">Denticeps clupeoides</name>
    <name type="common">denticle herring</name>
    <dbReference type="NCBI Taxonomy" id="299321"/>
    <lineage>
        <taxon>Eukaryota</taxon>
        <taxon>Metazoa</taxon>
        <taxon>Chordata</taxon>
        <taxon>Craniata</taxon>
        <taxon>Vertebrata</taxon>
        <taxon>Euteleostomi</taxon>
        <taxon>Actinopterygii</taxon>
        <taxon>Neopterygii</taxon>
        <taxon>Teleostei</taxon>
        <taxon>Clupei</taxon>
        <taxon>Clupeiformes</taxon>
        <taxon>Denticipitoidei</taxon>
        <taxon>Denticipitidae</taxon>
        <taxon>Denticeps</taxon>
    </lineage>
</organism>
<dbReference type="InterPro" id="IPR000239">
    <property type="entry name" value="GPCR_kinase"/>
</dbReference>
<accession>A0AAY4ARB6</accession>
<keyword evidence="3 11" id="KW-0723">Serine/threonine-protein kinase</keyword>
<dbReference type="GO" id="GO:0005524">
    <property type="term" value="F:ATP binding"/>
    <property type="evidence" value="ECO:0007669"/>
    <property type="project" value="UniProtKB-UniRule"/>
</dbReference>
<dbReference type="Pfam" id="PF00069">
    <property type="entry name" value="Pkinase"/>
    <property type="match status" value="1"/>
</dbReference>
<gene>
    <name evidence="16" type="primary">GRK5</name>
</gene>
<dbReference type="Proteomes" id="UP000694580">
    <property type="component" value="Chromosome 5"/>
</dbReference>
<dbReference type="CDD" id="cd05605">
    <property type="entry name" value="STKc_GRK4_like"/>
    <property type="match status" value="1"/>
</dbReference>
<dbReference type="SUPFAM" id="SSF48097">
    <property type="entry name" value="Regulator of G-protein signaling, RGS"/>
    <property type="match status" value="1"/>
</dbReference>
<dbReference type="PROSITE" id="PS00107">
    <property type="entry name" value="PROTEIN_KINASE_ATP"/>
    <property type="match status" value="1"/>
</dbReference>
<dbReference type="InterPro" id="IPR016137">
    <property type="entry name" value="RGS"/>
</dbReference>
<dbReference type="InterPro" id="IPR008271">
    <property type="entry name" value="Ser/Thr_kinase_AS"/>
</dbReference>
<dbReference type="SMART" id="SM00315">
    <property type="entry name" value="RGS"/>
    <property type="match status" value="1"/>
</dbReference>
<proteinExistence type="inferred from homology"/>
<dbReference type="Gene3D" id="3.30.200.20">
    <property type="entry name" value="Phosphorylase Kinase, domain 1"/>
    <property type="match status" value="1"/>
</dbReference>
<dbReference type="GO" id="GO:0009966">
    <property type="term" value="P:regulation of signal transduction"/>
    <property type="evidence" value="ECO:0007669"/>
    <property type="project" value="TreeGrafter"/>
</dbReference>
<evidence type="ECO:0000313" key="17">
    <source>
        <dbReference type="Proteomes" id="UP000694580"/>
    </source>
</evidence>
<evidence type="ECO:0000256" key="2">
    <source>
        <dbReference type="ARBA" id="ARBA00009793"/>
    </source>
</evidence>
<dbReference type="InterPro" id="IPR044926">
    <property type="entry name" value="RGS_subdomain_2"/>
</dbReference>
<dbReference type="Ensembl" id="ENSDCDT00010011893.1">
    <property type="protein sequence ID" value="ENSDCDP00010011368.1"/>
    <property type="gene ID" value="ENSDCDG00010005033.1"/>
</dbReference>
<dbReference type="PRINTS" id="PR00717">
    <property type="entry name" value="GPCRKINASE"/>
</dbReference>
<dbReference type="FunFam" id="1.10.510.10:FF:000074">
    <property type="entry name" value="G protein-coupled receptor kinase"/>
    <property type="match status" value="1"/>
</dbReference>
<evidence type="ECO:0000259" key="13">
    <source>
        <dbReference type="PROSITE" id="PS50011"/>
    </source>
</evidence>
<reference evidence="16" key="2">
    <citation type="submission" date="2025-08" db="UniProtKB">
        <authorList>
            <consortium name="Ensembl"/>
        </authorList>
    </citation>
    <scope>IDENTIFICATION</scope>
</reference>
<evidence type="ECO:0000256" key="9">
    <source>
        <dbReference type="PIRSR" id="PIRSR600239-51"/>
    </source>
</evidence>
<evidence type="ECO:0000259" key="14">
    <source>
        <dbReference type="PROSITE" id="PS50132"/>
    </source>
</evidence>
<evidence type="ECO:0000256" key="3">
    <source>
        <dbReference type="ARBA" id="ARBA00022527"/>
    </source>
</evidence>
<dbReference type="PANTHER" id="PTHR24355:SF26">
    <property type="entry name" value="G PROTEIN-COUPLED RECEPTOR KINASE"/>
    <property type="match status" value="1"/>
</dbReference>
<feature type="domain" description="AGC-kinase C-terminal" evidence="15">
    <location>
        <begin position="435"/>
        <end position="500"/>
    </location>
</feature>
<dbReference type="PANTHER" id="PTHR24355">
    <property type="entry name" value="G PROTEIN-COUPLED RECEPTOR KINASE/RIBOSOMAL PROTEIN S6 KINASE"/>
    <property type="match status" value="1"/>
</dbReference>
<keyword evidence="4" id="KW-0597">Phosphoprotein</keyword>
<dbReference type="GO" id="GO:0007165">
    <property type="term" value="P:signal transduction"/>
    <property type="evidence" value="ECO:0007669"/>
    <property type="project" value="InterPro"/>
</dbReference>
<dbReference type="PROSITE" id="PS00108">
    <property type="entry name" value="PROTEIN_KINASE_ST"/>
    <property type="match status" value="1"/>
</dbReference>
<comment type="similarity">
    <text evidence="2 11">Belongs to the protein kinase superfamily. AGC Ser/Thr protein kinase family. GPRK subfamily.</text>
</comment>
<feature type="binding site" evidence="10">
    <location>
        <position position="209"/>
    </location>
    <ligand>
        <name>ATP</name>
        <dbReference type="ChEBI" id="CHEBI:30616"/>
    </ligand>
</feature>
<feature type="domain" description="RGS" evidence="14">
    <location>
        <begin position="54"/>
        <end position="91"/>
    </location>
</feature>
<evidence type="ECO:0000256" key="4">
    <source>
        <dbReference type="ARBA" id="ARBA00022553"/>
    </source>
</evidence>
<dbReference type="InterPro" id="IPR036305">
    <property type="entry name" value="RGS_sf"/>
</dbReference>
<dbReference type="Gene3D" id="1.10.510.10">
    <property type="entry name" value="Transferase(Phosphotransferase) domain 1"/>
    <property type="match status" value="1"/>
</dbReference>
<dbReference type="Pfam" id="PF00615">
    <property type="entry name" value="RGS"/>
    <property type="match status" value="1"/>
</dbReference>
<feature type="active site" description="Proton acceptor" evidence="9">
    <location>
        <position position="296"/>
    </location>
</feature>
<dbReference type="GO" id="GO:0050254">
    <property type="term" value="F:rhodopsin kinase activity"/>
    <property type="evidence" value="ECO:0007669"/>
    <property type="project" value="UniProtKB-ARBA"/>
</dbReference>
<feature type="domain" description="RGS" evidence="14">
    <location>
        <begin position="116"/>
        <end position="156"/>
    </location>
</feature>
<evidence type="ECO:0000256" key="12">
    <source>
        <dbReference type="SAM" id="MobiDB-lite"/>
    </source>
</evidence>
<evidence type="ECO:0000256" key="11">
    <source>
        <dbReference type="RuleBase" id="RU000308"/>
    </source>
</evidence>
<evidence type="ECO:0000259" key="15">
    <source>
        <dbReference type="PROSITE" id="PS51285"/>
    </source>
</evidence>
<dbReference type="GeneTree" id="ENSGT00940000164321"/>
<keyword evidence="7 11" id="KW-0418">Kinase</keyword>
<dbReference type="Gene3D" id="1.10.167.10">
    <property type="entry name" value="Regulator of G-protein Signalling 4, domain 2"/>
    <property type="match status" value="1"/>
</dbReference>
<evidence type="ECO:0000256" key="5">
    <source>
        <dbReference type="ARBA" id="ARBA00022679"/>
    </source>
</evidence>
<evidence type="ECO:0000313" key="16">
    <source>
        <dbReference type="Ensembl" id="ENSDCDP00010011368.1"/>
    </source>
</evidence>
<dbReference type="SUPFAM" id="SSF56112">
    <property type="entry name" value="Protein kinase-like (PK-like)"/>
    <property type="match status" value="1"/>
</dbReference>
<evidence type="ECO:0000256" key="8">
    <source>
        <dbReference type="ARBA" id="ARBA00022840"/>
    </source>
</evidence>
<dbReference type="InterPro" id="IPR000961">
    <property type="entry name" value="AGC-kinase_C"/>
</dbReference>
<reference evidence="16" key="3">
    <citation type="submission" date="2025-09" db="UniProtKB">
        <authorList>
            <consortium name="Ensembl"/>
        </authorList>
    </citation>
    <scope>IDENTIFICATION</scope>
</reference>
<protein>
    <recommendedName>
        <fullName evidence="11">G protein-coupled receptor kinase</fullName>
        <ecNumber evidence="11">2.7.11.-</ecNumber>
    </recommendedName>
</protein>
<name>A0AAY4ARB6_9TELE</name>
<keyword evidence="8 10" id="KW-0067">ATP-binding</keyword>
<dbReference type="SMART" id="SM00220">
    <property type="entry name" value="S_TKc"/>
    <property type="match status" value="1"/>
</dbReference>
<keyword evidence="6 10" id="KW-0547">Nucleotide-binding</keyword>
<reference evidence="16 17" key="1">
    <citation type="submission" date="2020-06" db="EMBL/GenBank/DDBJ databases">
        <authorList>
            <consortium name="Wellcome Sanger Institute Data Sharing"/>
        </authorList>
    </citation>
    <scope>NUCLEOTIDE SEQUENCE [LARGE SCALE GENOMIC DNA]</scope>
</reference>
<feature type="region of interest" description="Disordered" evidence="12">
    <location>
        <begin position="518"/>
        <end position="539"/>
    </location>
</feature>
<feature type="compositionally biased region" description="Basic and acidic residues" evidence="12">
    <location>
        <begin position="518"/>
        <end position="527"/>
    </location>
</feature>
<keyword evidence="5 11" id="KW-0808">Transferase</keyword>
<sequence length="555" mass="63756">LICNNIMQHIIMFKSAQSYSAINRKGRSKKWKQLLQFPHITECAELASSLERDYFSLCVQQPIGKQLFRLFCRTKPELQKCISLLDAVVRFTHFLPDLSAECVLQVVDKYGLKCRQMLEQNPHEGVFTDCEKAVHDYLKQAPFRDYLNSIYFDRFLQWKMIERRPVTKSLFREYRLLGKGGFGEVCACQVRASGKMYACKKLEKKRVKKRHGESLALNEKQILEKVNSRFVVSLAYAYETKEALCLVLTLLNGGDLKFHIYNMGLPGLSPDRVQFYAAEICCGLQHLHEKDIVYRDLKPENILLDDYGHIRISDLGLAVTLPNGERVHGKVGTLGYMAPEVIKNKHYDISPDWWGLGCLIYEMTEGSPPFHKHKERVSRRETDNRVLETAERYSSRFSPETKDICLKLLVKNPADRLGCKVVNGAAEVKAQPFFKEINFRKLQAGMLQPPFVPDPRAVYCQDVMDIDQFSTVRGVCLDESDKEFFQKFNTGCISIPWQNEMIESGCFGDLNDFGTEDSRPADLDWEHPPPSQQPRRKLMSARVCSITAPHPMSLI</sequence>
<evidence type="ECO:0000256" key="10">
    <source>
        <dbReference type="PROSITE-ProRule" id="PRU10141"/>
    </source>
</evidence>
<dbReference type="AlphaFoldDB" id="A0AAY4ARB6"/>
<evidence type="ECO:0000256" key="1">
    <source>
        <dbReference type="ARBA" id="ARBA00001256"/>
    </source>
</evidence>
<dbReference type="InterPro" id="IPR017441">
    <property type="entry name" value="Protein_kinase_ATP_BS"/>
</dbReference>
<dbReference type="SMART" id="SM00133">
    <property type="entry name" value="S_TK_X"/>
    <property type="match status" value="1"/>
</dbReference>
<feature type="domain" description="Protein kinase" evidence="13">
    <location>
        <begin position="171"/>
        <end position="434"/>
    </location>
</feature>
<dbReference type="GO" id="GO:0005737">
    <property type="term" value="C:cytoplasm"/>
    <property type="evidence" value="ECO:0007669"/>
    <property type="project" value="TreeGrafter"/>
</dbReference>
<keyword evidence="17" id="KW-1185">Reference proteome</keyword>
<dbReference type="PROSITE" id="PS51285">
    <property type="entry name" value="AGC_KINASE_CTER"/>
    <property type="match status" value="1"/>
</dbReference>
<evidence type="ECO:0000256" key="6">
    <source>
        <dbReference type="ARBA" id="ARBA00022741"/>
    </source>
</evidence>
<dbReference type="PROSITE" id="PS50011">
    <property type="entry name" value="PROTEIN_KINASE_DOM"/>
    <property type="match status" value="1"/>
</dbReference>
<dbReference type="EC" id="2.7.11.-" evidence="11"/>
<evidence type="ECO:0000256" key="7">
    <source>
        <dbReference type="ARBA" id="ARBA00022777"/>
    </source>
</evidence>
<dbReference type="PROSITE" id="PS50132">
    <property type="entry name" value="RGS"/>
    <property type="match status" value="2"/>
</dbReference>
<dbReference type="InterPro" id="IPR000719">
    <property type="entry name" value="Prot_kinase_dom"/>
</dbReference>
<comment type="catalytic activity">
    <reaction evidence="1">
        <text>[G-protein-coupled receptor] + ATP = [G-protein-coupled receptor]-phosphate + ADP + H(+)</text>
        <dbReference type="Rhea" id="RHEA:12008"/>
        <dbReference type="Rhea" id="RHEA-COMP:11260"/>
        <dbReference type="Rhea" id="RHEA-COMP:11261"/>
        <dbReference type="ChEBI" id="CHEBI:15378"/>
        <dbReference type="ChEBI" id="CHEBI:30616"/>
        <dbReference type="ChEBI" id="CHEBI:43176"/>
        <dbReference type="ChEBI" id="CHEBI:68546"/>
        <dbReference type="ChEBI" id="CHEBI:456216"/>
        <dbReference type="EC" id="2.7.11.16"/>
    </reaction>
</comment>
<dbReference type="InterPro" id="IPR011009">
    <property type="entry name" value="Kinase-like_dom_sf"/>
</dbReference>
<dbReference type="FunFam" id="1.10.167.10:FF:000009">
    <property type="entry name" value="G protein-coupled receptor kinase"/>
    <property type="match status" value="1"/>
</dbReference>